<feature type="domain" description="GRF-type" evidence="6">
    <location>
        <begin position="41"/>
        <end position="83"/>
    </location>
</feature>
<keyword evidence="1" id="KW-0479">Metal-binding</keyword>
<dbReference type="Proteomes" id="UP000011116">
    <property type="component" value="Chromosome 6H"/>
</dbReference>
<dbReference type="InterPro" id="IPR010666">
    <property type="entry name" value="Znf_GRF"/>
</dbReference>
<dbReference type="Gramene" id="HORVU.MOREX.r3.6HG0588740.1">
    <property type="protein sequence ID" value="HORVU.MOREX.r3.6HG0588740.1"/>
    <property type="gene ID" value="HORVU.MOREX.r3.6HG0588740"/>
</dbReference>
<evidence type="ECO:0000256" key="1">
    <source>
        <dbReference type="ARBA" id="ARBA00022723"/>
    </source>
</evidence>
<feature type="coiled-coil region" evidence="5">
    <location>
        <begin position="138"/>
        <end position="225"/>
    </location>
</feature>
<keyword evidence="8" id="KW-1185">Reference proteome</keyword>
<dbReference type="AlphaFoldDB" id="A0A8I6YUJ9"/>
<keyword evidence="2 4" id="KW-0863">Zinc-finger</keyword>
<keyword evidence="5" id="KW-0175">Coiled coil</keyword>
<reference evidence="8" key="1">
    <citation type="journal article" date="2012" name="Nature">
        <title>A physical, genetic and functional sequence assembly of the barley genome.</title>
        <authorList>
            <consortium name="The International Barley Genome Sequencing Consortium"/>
            <person name="Mayer K.F."/>
            <person name="Waugh R."/>
            <person name="Brown J.W."/>
            <person name="Schulman A."/>
            <person name="Langridge P."/>
            <person name="Platzer M."/>
            <person name="Fincher G.B."/>
            <person name="Muehlbauer G.J."/>
            <person name="Sato K."/>
            <person name="Close T.J."/>
            <person name="Wise R.P."/>
            <person name="Stein N."/>
        </authorList>
    </citation>
    <scope>NUCLEOTIDE SEQUENCE [LARGE SCALE GENOMIC DNA]</scope>
    <source>
        <strain evidence="8">cv. Morex</strain>
    </source>
</reference>
<organism evidence="7 8">
    <name type="scientific">Hordeum vulgare subsp. vulgare</name>
    <name type="common">Domesticated barley</name>
    <dbReference type="NCBI Taxonomy" id="112509"/>
    <lineage>
        <taxon>Eukaryota</taxon>
        <taxon>Viridiplantae</taxon>
        <taxon>Streptophyta</taxon>
        <taxon>Embryophyta</taxon>
        <taxon>Tracheophyta</taxon>
        <taxon>Spermatophyta</taxon>
        <taxon>Magnoliopsida</taxon>
        <taxon>Liliopsida</taxon>
        <taxon>Poales</taxon>
        <taxon>Poaceae</taxon>
        <taxon>BOP clade</taxon>
        <taxon>Pooideae</taxon>
        <taxon>Triticodae</taxon>
        <taxon>Triticeae</taxon>
        <taxon>Hordeinae</taxon>
        <taxon>Hordeum</taxon>
    </lineage>
</organism>
<evidence type="ECO:0000259" key="6">
    <source>
        <dbReference type="PROSITE" id="PS51999"/>
    </source>
</evidence>
<dbReference type="EnsemblPlants" id="HORVU.MOREX.r3.6HG0588740.1">
    <property type="protein sequence ID" value="HORVU.MOREX.r3.6HG0588740.1"/>
    <property type="gene ID" value="HORVU.MOREX.r3.6HG0588740"/>
</dbReference>
<dbReference type="PANTHER" id="PTHR35163:SF10">
    <property type="entry name" value="ZINC FINGER GRF-TYPE DOMAIN-CONTAINING PROTEIN"/>
    <property type="match status" value="1"/>
</dbReference>
<evidence type="ECO:0000313" key="8">
    <source>
        <dbReference type="Proteomes" id="UP000011116"/>
    </source>
</evidence>
<evidence type="ECO:0000256" key="2">
    <source>
        <dbReference type="ARBA" id="ARBA00022771"/>
    </source>
</evidence>
<accession>A0A8I6YUJ9</accession>
<evidence type="ECO:0000256" key="5">
    <source>
        <dbReference type="SAM" id="Coils"/>
    </source>
</evidence>
<keyword evidence="3" id="KW-0862">Zinc</keyword>
<proteinExistence type="predicted"/>
<dbReference type="PROSITE" id="PS51999">
    <property type="entry name" value="ZF_GRF"/>
    <property type="match status" value="1"/>
</dbReference>
<reference evidence="7" key="3">
    <citation type="submission" date="2022-01" db="UniProtKB">
        <authorList>
            <consortium name="EnsemblPlants"/>
        </authorList>
    </citation>
    <scope>IDENTIFICATION</scope>
    <source>
        <strain evidence="7">subsp. vulgare</strain>
    </source>
</reference>
<reference evidence="7" key="2">
    <citation type="submission" date="2020-10" db="EMBL/GenBank/DDBJ databases">
        <authorList>
            <person name="Scholz U."/>
            <person name="Mascher M."/>
            <person name="Fiebig A."/>
        </authorList>
    </citation>
    <scope>NUCLEOTIDE SEQUENCE [LARGE SCALE GENOMIC DNA]</scope>
    <source>
        <strain evidence="7">cv. Morex</strain>
    </source>
</reference>
<protein>
    <recommendedName>
        <fullName evidence="6">GRF-type domain-containing protein</fullName>
    </recommendedName>
</protein>
<evidence type="ECO:0000313" key="7">
    <source>
        <dbReference type="EnsemblPlants" id="HORVU.MOREX.r3.6HG0588740.1"/>
    </source>
</evidence>
<dbReference type="GO" id="GO:0008270">
    <property type="term" value="F:zinc ion binding"/>
    <property type="evidence" value="ECO:0007669"/>
    <property type="project" value="UniProtKB-KW"/>
</dbReference>
<dbReference type="Gramene" id="HORVU.MOREX.r2.6HG0487860.1">
    <property type="protein sequence ID" value="HORVU.MOREX.r2.6HG0487860.1"/>
    <property type="gene ID" value="HORVU.MOREX.r2.6HG0487860"/>
</dbReference>
<sequence length="229" mass="26939">MVSWSEGSSSSWDDDSMTNQLSTTIPYYEWSGIAHELSYRCMHLEPCLRQVAIQSTHIGRRFLACAKEKAKEKCCYLEWIDPEWSVAMQFCIGQLWSMHDKENDDRIRENLKLGEENRKMGEELRFFKHDFAKLVADKEEAINQLGSARLAIGDLKKEIEKKKLAHHYSTNLHEVLRAKAEKERDQLVLERDQMKEEKKKLECIIADMMKENNGYKDKVKKLKEICDEF</sequence>
<evidence type="ECO:0000256" key="4">
    <source>
        <dbReference type="PROSITE-ProRule" id="PRU01343"/>
    </source>
</evidence>
<dbReference type="PANTHER" id="PTHR35163">
    <property type="entry name" value="OS02G0467300 PROTEIN"/>
    <property type="match status" value="1"/>
</dbReference>
<name>A0A8I6YUJ9_HORVV</name>
<dbReference type="SMR" id="A0A8I6YUJ9"/>
<evidence type="ECO:0000256" key="3">
    <source>
        <dbReference type="ARBA" id="ARBA00022833"/>
    </source>
</evidence>